<dbReference type="InterPro" id="IPR010903">
    <property type="entry name" value="DUF1517"/>
</dbReference>
<name>A0A1U7IEI8_9CYAN</name>
<organism evidence="1 2">
    <name type="scientific">[Phormidium ambiguum] IAM M-71</name>
    <dbReference type="NCBI Taxonomy" id="454136"/>
    <lineage>
        <taxon>Bacteria</taxon>
        <taxon>Bacillati</taxon>
        <taxon>Cyanobacteriota</taxon>
        <taxon>Cyanophyceae</taxon>
        <taxon>Oscillatoriophycideae</taxon>
        <taxon>Aerosakkonematales</taxon>
        <taxon>Aerosakkonemataceae</taxon>
        <taxon>Floridanema</taxon>
    </lineage>
</organism>
<sequence length="200" mass="22436">MSNWRDRFSKMTGRTRFVVSRIFIHLAGKEVAPLIGVLNQAARDAIDAEGEIDVLGEGLEQICLNLLQNDLYWRSAANEGNVFWDEGEAGDEVNYLFTDSAQRYKSESYGSEQVGETEPFSIPVTNNLIVMITVAFEGEVPELETDLSNISALKAGLKALINLHYQRSLRAIQVHWSPAKLGDELTDDQIIEYYPEVIPL</sequence>
<protein>
    <recommendedName>
        <fullName evidence="3">DUF1517 domain-containing protein</fullName>
    </recommendedName>
</protein>
<dbReference type="AlphaFoldDB" id="A0A1U7IEI8"/>
<evidence type="ECO:0000313" key="1">
    <source>
        <dbReference type="EMBL" id="OKH35392.1"/>
    </source>
</evidence>
<accession>A0A1U7IEI8</accession>
<dbReference type="RefSeq" id="WP_073595357.1">
    <property type="nucleotide sequence ID" value="NZ_MRCE01000022.1"/>
</dbReference>
<evidence type="ECO:0008006" key="3">
    <source>
        <dbReference type="Google" id="ProtNLM"/>
    </source>
</evidence>
<proteinExistence type="predicted"/>
<dbReference type="STRING" id="454136.NIES2119_20440"/>
<dbReference type="OrthoDB" id="456652at2"/>
<gene>
    <name evidence="1" type="ORF">NIES2119_20440</name>
</gene>
<dbReference type="EMBL" id="MRCE01000022">
    <property type="protein sequence ID" value="OKH35392.1"/>
    <property type="molecule type" value="Genomic_DNA"/>
</dbReference>
<evidence type="ECO:0000313" key="2">
    <source>
        <dbReference type="Proteomes" id="UP000185860"/>
    </source>
</evidence>
<dbReference type="Pfam" id="PF07466">
    <property type="entry name" value="DUF1517"/>
    <property type="match status" value="1"/>
</dbReference>
<dbReference type="Proteomes" id="UP000185860">
    <property type="component" value="Unassembled WGS sequence"/>
</dbReference>
<reference evidence="1 2" key="1">
    <citation type="submission" date="2016-11" db="EMBL/GenBank/DDBJ databases">
        <title>Draft Genome Sequences of Nine Cyanobacterial Strains from Diverse Habitats.</title>
        <authorList>
            <person name="Zhu T."/>
            <person name="Hou S."/>
            <person name="Lu X."/>
            <person name="Hess W.R."/>
        </authorList>
    </citation>
    <scope>NUCLEOTIDE SEQUENCE [LARGE SCALE GENOMIC DNA]</scope>
    <source>
        <strain evidence="1 2">IAM M-71</strain>
    </source>
</reference>
<comment type="caution">
    <text evidence="1">The sequence shown here is derived from an EMBL/GenBank/DDBJ whole genome shotgun (WGS) entry which is preliminary data.</text>
</comment>